<accession>A0A841Z7C2</accession>
<dbReference type="EMBL" id="JAARRL010000008">
    <property type="protein sequence ID" value="MBC1500266.1"/>
    <property type="molecule type" value="Genomic_DNA"/>
</dbReference>
<reference evidence="2 3" key="1">
    <citation type="submission" date="2020-03" db="EMBL/GenBank/DDBJ databases">
        <title>Soil Listeria distribution.</title>
        <authorList>
            <person name="Liao J."/>
            <person name="Wiedmann M."/>
        </authorList>
    </citation>
    <scope>NUCLEOTIDE SEQUENCE [LARGE SCALE GENOMIC DNA]</scope>
    <source>
        <strain evidence="2 3">FSL L7-1523</strain>
    </source>
</reference>
<keyword evidence="1" id="KW-0175">Coiled coil</keyword>
<proteinExistence type="predicted"/>
<feature type="coiled-coil region" evidence="1">
    <location>
        <begin position="22"/>
        <end position="56"/>
    </location>
</feature>
<dbReference type="AlphaFoldDB" id="A0A841Z7C2"/>
<organism evidence="2 3">
    <name type="scientific">Listeria weihenstephanensis</name>
    <dbReference type="NCBI Taxonomy" id="1006155"/>
    <lineage>
        <taxon>Bacteria</taxon>
        <taxon>Bacillati</taxon>
        <taxon>Bacillota</taxon>
        <taxon>Bacilli</taxon>
        <taxon>Bacillales</taxon>
        <taxon>Listeriaceae</taxon>
        <taxon>Listeria</taxon>
    </lineage>
</organism>
<dbReference type="Proteomes" id="UP000564536">
    <property type="component" value="Unassembled WGS sequence"/>
</dbReference>
<evidence type="ECO:0000256" key="1">
    <source>
        <dbReference type="SAM" id="Coils"/>
    </source>
</evidence>
<name>A0A841Z7C2_9LIST</name>
<dbReference type="RefSeq" id="WP_185425422.1">
    <property type="nucleotide sequence ID" value="NZ_JAARRL010000008.1"/>
</dbReference>
<comment type="caution">
    <text evidence="2">The sequence shown here is derived from an EMBL/GenBank/DDBJ whole genome shotgun (WGS) entry which is preliminary data.</text>
</comment>
<gene>
    <name evidence="2" type="ORF">HB943_06590</name>
</gene>
<evidence type="ECO:0000313" key="3">
    <source>
        <dbReference type="Proteomes" id="UP000564536"/>
    </source>
</evidence>
<evidence type="ECO:0000313" key="2">
    <source>
        <dbReference type="EMBL" id="MBC1500266.1"/>
    </source>
</evidence>
<protein>
    <submittedName>
        <fullName evidence="2">Uncharacterized protein</fullName>
    </submittedName>
</protein>
<sequence length="122" mass="14733">MDAKSEQIHETLKQLRKERGSYLDKLIRVNRKQAELEELEERLHRMEREKSDILAQSQEVWQGNQGRSVAHYAEDMARAHRQKVTYTMEALQEEVELERQTIQNRLYDMESQEKRLHKELIL</sequence>